<dbReference type="InterPro" id="IPR001789">
    <property type="entry name" value="Sig_transdc_resp-reg_receiver"/>
</dbReference>
<protein>
    <recommendedName>
        <fullName evidence="2">histidine kinase</fullName>
        <ecNumber evidence="2">2.7.13.3</ecNumber>
    </recommendedName>
</protein>
<evidence type="ECO:0000256" key="3">
    <source>
        <dbReference type="ARBA" id="ARBA00022553"/>
    </source>
</evidence>
<dbReference type="Gene3D" id="3.40.50.2300">
    <property type="match status" value="1"/>
</dbReference>
<dbReference type="InterPro" id="IPR011006">
    <property type="entry name" value="CheY-like_superfamily"/>
</dbReference>
<dbReference type="EMBL" id="CP102480">
    <property type="protein sequence ID" value="UUX50465.1"/>
    <property type="molecule type" value="Genomic_DNA"/>
</dbReference>
<evidence type="ECO:0000256" key="1">
    <source>
        <dbReference type="ARBA" id="ARBA00000085"/>
    </source>
</evidence>
<keyword evidence="6" id="KW-0812">Transmembrane</keyword>
<evidence type="ECO:0000256" key="5">
    <source>
        <dbReference type="SAM" id="Coils"/>
    </source>
</evidence>
<keyword evidence="10" id="KW-1185">Reference proteome</keyword>
<dbReference type="Proteomes" id="UP001060336">
    <property type="component" value="Chromosome"/>
</dbReference>
<dbReference type="EC" id="2.7.13.3" evidence="2"/>
<dbReference type="FunFam" id="1.10.287.130:FF:000037">
    <property type="entry name" value="Hybrid sensor histidine kinase/response regulator"/>
    <property type="match status" value="1"/>
</dbReference>
<dbReference type="InterPro" id="IPR036097">
    <property type="entry name" value="HisK_dim/P_sf"/>
</dbReference>
<evidence type="ECO:0000259" key="8">
    <source>
        <dbReference type="PROSITE" id="PS50110"/>
    </source>
</evidence>
<dbReference type="Pfam" id="PF00072">
    <property type="entry name" value="Response_reg"/>
    <property type="match status" value="1"/>
</dbReference>
<feature type="transmembrane region" description="Helical" evidence="6">
    <location>
        <begin position="6"/>
        <end position="24"/>
    </location>
</feature>
<feature type="domain" description="Histidine kinase" evidence="7">
    <location>
        <begin position="312"/>
        <end position="535"/>
    </location>
</feature>
<evidence type="ECO:0000256" key="6">
    <source>
        <dbReference type="SAM" id="Phobius"/>
    </source>
</evidence>
<feature type="domain" description="Response regulatory" evidence="8">
    <location>
        <begin position="562"/>
        <end position="678"/>
    </location>
</feature>
<feature type="modified residue" description="4-aspartylphosphate" evidence="4">
    <location>
        <position position="613"/>
    </location>
</feature>
<dbReference type="InterPro" id="IPR003661">
    <property type="entry name" value="HisK_dim/P_dom"/>
</dbReference>
<evidence type="ECO:0000313" key="9">
    <source>
        <dbReference type="EMBL" id="UUX50465.1"/>
    </source>
</evidence>
<dbReference type="PANTHER" id="PTHR43065">
    <property type="entry name" value="SENSOR HISTIDINE KINASE"/>
    <property type="match status" value="1"/>
</dbReference>
<dbReference type="Pfam" id="PF02518">
    <property type="entry name" value="HATPase_c"/>
    <property type="match status" value="1"/>
</dbReference>
<dbReference type="SMART" id="SM00388">
    <property type="entry name" value="HisKA"/>
    <property type="match status" value="1"/>
</dbReference>
<dbReference type="Pfam" id="PF00512">
    <property type="entry name" value="HisKA"/>
    <property type="match status" value="1"/>
</dbReference>
<dbReference type="PANTHER" id="PTHR43065:SF42">
    <property type="entry name" value="TWO-COMPONENT SENSOR PPRA"/>
    <property type="match status" value="1"/>
</dbReference>
<evidence type="ECO:0000256" key="4">
    <source>
        <dbReference type="PROSITE-ProRule" id="PRU00169"/>
    </source>
</evidence>
<sequence>MEPVTLAAAGGILLALIVLLAVFARLRRSRLEISALQEEKAALEAERDGATAELEALRNAPPPQLDSPFPVCRFSQEGRFLSANETFVARFADGKTEGIEANKVVLRMRLMVSKHLENVREAKPGDLVTAGTLPLPASSADSACQVLLSAIGSPGSGDSQEIDAVLVPATESWMAPALEYAPVGVVFLGNNERMVAGNGAFRNFTGAGANGAGFRGRSFADFVDDEDRETAQRFLEECSTSSPAENIEVRLVGKAGEEGAEVAVFCQCLEAGEGPEGAHCALYLIDIGRRRQLEAQVAQSQKMQAVGQLAGGVAHDFNNLLTAMNGYCDLLLARHRPGDQSFSDVMQVKQNANRAANLVRQLLAFSRQQTMIARVLDVTETLADLSHLLRRLIGENITLEISHGRELAPIRVDQGQLEQVVINLVVNARDACPSGGTITMKTFDFVTEMPVRQGDDMMPSGRYVRLDVSDTGSGIEDEIIGRIFEPFFSTKEVGQGTGLGLSTVYGIVKQINGFISVYSTVGVGTTFSIFLPAYEGEVSRSEGGDPNFDAANARKDLTGVETIMLVEDEDPVRLFGARALRNKGYKVIEARNGEAALQLLSDKSEEIDLLITDVVMPGMDGPTLVRKVREDRPDLRVICISGYSEDALRQRIEEDTNIHFLPKPFSLKQLAGTVKDVLHPLQ</sequence>
<dbReference type="SUPFAM" id="SSF47384">
    <property type="entry name" value="Homodimeric domain of signal transducing histidine kinase"/>
    <property type="match status" value="1"/>
</dbReference>
<feature type="coiled-coil region" evidence="5">
    <location>
        <begin position="26"/>
        <end position="60"/>
    </location>
</feature>
<dbReference type="SUPFAM" id="SSF55874">
    <property type="entry name" value="ATPase domain of HSP90 chaperone/DNA topoisomerase II/histidine kinase"/>
    <property type="match status" value="1"/>
</dbReference>
<dbReference type="SMART" id="SM00387">
    <property type="entry name" value="HATPase_c"/>
    <property type="match status" value="1"/>
</dbReference>
<dbReference type="InterPro" id="IPR036890">
    <property type="entry name" value="HATPase_C_sf"/>
</dbReference>
<dbReference type="PROSITE" id="PS50110">
    <property type="entry name" value="RESPONSE_REGULATORY"/>
    <property type="match status" value="1"/>
</dbReference>
<evidence type="ECO:0000256" key="2">
    <source>
        <dbReference type="ARBA" id="ARBA00012438"/>
    </source>
</evidence>
<name>A0A9J7AVH3_9PROT</name>
<dbReference type="GO" id="GO:0000155">
    <property type="term" value="F:phosphorelay sensor kinase activity"/>
    <property type="evidence" value="ECO:0007669"/>
    <property type="project" value="InterPro"/>
</dbReference>
<organism evidence="9 10">
    <name type="scientific">Nisaea acidiphila</name>
    <dbReference type="NCBI Taxonomy" id="1862145"/>
    <lineage>
        <taxon>Bacteria</taxon>
        <taxon>Pseudomonadati</taxon>
        <taxon>Pseudomonadota</taxon>
        <taxon>Alphaproteobacteria</taxon>
        <taxon>Rhodospirillales</taxon>
        <taxon>Thalassobaculaceae</taxon>
        <taxon>Nisaea</taxon>
    </lineage>
</organism>
<reference evidence="9" key="1">
    <citation type="submission" date="2022-08" db="EMBL/GenBank/DDBJ databases">
        <title>Nisaea acidiphila sp. nov., isolated from a marine algal debris and emended description of the genus Nisaea Urios et al. 2008.</title>
        <authorList>
            <person name="Kwon K."/>
        </authorList>
    </citation>
    <scope>NUCLEOTIDE SEQUENCE</scope>
    <source>
        <strain evidence="9">MEBiC11861</strain>
    </source>
</reference>
<accession>A0A9J7AVH3</accession>
<dbReference type="InterPro" id="IPR005467">
    <property type="entry name" value="His_kinase_dom"/>
</dbReference>
<proteinExistence type="predicted"/>
<dbReference type="PROSITE" id="PS50109">
    <property type="entry name" value="HIS_KIN"/>
    <property type="match status" value="1"/>
</dbReference>
<gene>
    <name evidence="9" type="ORF">NUH88_01970</name>
</gene>
<dbReference type="InterPro" id="IPR003594">
    <property type="entry name" value="HATPase_dom"/>
</dbReference>
<evidence type="ECO:0000259" key="7">
    <source>
        <dbReference type="PROSITE" id="PS50109"/>
    </source>
</evidence>
<dbReference type="AlphaFoldDB" id="A0A9J7AVH3"/>
<keyword evidence="5" id="KW-0175">Coiled coil</keyword>
<dbReference type="InterPro" id="IPR004358">
    <property type="entry name" value="Sig_transdc_His_kin-like_C"/>
</dbReference>
<dbReference type="RefSeq" id="WP_257769639.1">
    <property type="nucleotide sequence ID" value="NZ_CP102480.1"/>
</dbReference>
<keyword evidence="6" id="KW-1133">Transmembrane helix</keyword>
<dbReference type="InterPro" id="IPR035965">
    <property type="entry name" value="PAS-like_dom_sf"/>
</dbReference>
<dbReference type="CDD" id="cd00082">
    <property type="entry name" value="HisKA"/>
    <property type="match status" value="1"/>
</dbReference>
<dbReference type="SMART" id="SM00448">
    <property type="entry name" value="REC"/>
    <property type="match status" value="1"/>
</dbReference>
<dbReference type="Gene3D" id="3.30.565.10">
    <property type="entry name" value="Histidine kinase-like ATPase, C-terminal domain"/>
    <property type="match status" value="1"/>
</dbReference>
<evidence type="ECO:0000313" key="10">
    <source>
        <dbReference type="Proteomes" id="UP001060336"/>
    </source>
</evidence>
<dbReference type="SUPFAM" id="SSF55785">
    <property type="entry name" value="PYP-like sensor domain (PAS domain)"/>
    <property type="match status" value="1"/>
</dbReference>
<dbReference type="SUPFAM" id="SSF52172">
    <property type="entry name" value="CheY-like"/>
    <property type="match status" value="1"/>
</dbReference>
<dbReference type="Gene3D" id="1.10.287.130">
    <property type="match status" value="1"/>
</dbReference>
<dbReference type="KEGG" id="naci:NUH88_01970"/>
<dbReference type="PRINTS" id="PR00344">
    <property type="entry name" value="BCTRLSENSOR"/>
</dbReference>
<keyword evidence="6" id="KW-0472">Membrane</keyword>
<comment type="catalytic activity">
    <reaction evidence="1">
        <text>ATP + protein L-histidine = ADP + protein N-phospho-L-histidine.</text>
        <dbReference type="EC" id="2.7.13.3"/>
    </reaction>
</comment>
<dbReference type="Gene3D" id="3.30.450.20">
    <property type="entry name" value="PAS domain"/>
    <property type="match status" value="1"/>
</dbReference>
<keyword evidence="3 4" id="KW-0597">Phosphoprotein</keyword>